<protein>
    <submittedName>
        <fullName evidence="2">Uncharacterized protein</fullName>
    </submittedName>
</protein>
<dbReference type="Proteomes" id="UP000032141">
    <property type="component" value="Unassembled WGS sequence"/>
</dbReference>
<reference evidence="2" key="1">
    <citation type="journal article" date="2014" name="Genome Biol.">
        <title>Transcriptome and methylome profiling reveals relics of genome dominance in the mesopolyploid Brassica oleracea.</title>
        <authorList>
            <person name="Parkin I.A."/>
            <person name="Koh C."/>
            <person name="Tang H."/>
            <person name="Robinson S.J."/>
            <person name="Kagale S."/>
            <person name="Clarke W.E."/>
            <person name="Town C.D."/>
            <person name="Nixon J."/>
            <person name="Krishnakumar V."/>
            <person name="Bidwell S.L."/>
            <person name="Denoeud F."/>
            <person name="Belcram H."/>
            <person name="Links M.G."/>
            <person name="Just J."/>
            <person name="Clarke C."/>
            <person name="Bender T."/>
            <person name="Huebert T."/>
            <person name="Mason A.S."/>
            <person name="Pires J.C."/>
            <person name="Barker G."/>
            <person name="Moore J."/>
            <person name="Walley P.G."/>
            <person name="Manoli S."/>
            <person name="Batley J."/>
            <person name="Edwards D."/>
            <person name="Nelson M.N."/>
            <person name="Wang X."/>
            <person name="Paterson A.H."/>
            <person name="King G."/>
            <person name="Bancroft I."/>
            <person name="Chalhoub B."/>
            <person name="Sharpe A.G."/>
        </authorList>
    </citation>
    <scope>NUCLEOTIDE SEQUENCE [LARGE SCALE GENOMIC DNA]</scope>
    <source>
        <strain evidence="2">cv. TO1000</strain>
    </source>
</reference>
<evidence type="ECO:0000313" key="3">
    <source>
        <dbReference type="Proteomes" id="UP000032141"/>
    </source>
</evidence>
<feature type="compositionally biased region" description="Basic and acidic residues" evidence="1">
    <location>
        <begin position="53"/>
        <end position="69"/>
    </location>
</feature>
<organism evidence="2 3">
    <name type="scientific">Brassica oleracea var. oleracea</name>
    <dbReference type="NCBI Taxonomy" id="109376"/>
    <lineage>
        <taxon>Eukaryota</taxon>
        <taxon>Viridiplantae</taxon>
        <taxon>Streptophyta</taxon>
        <taxon>Embryophyta</taxon>
        <taxon>Tracheophyta</taxon>
        <taxon>Spermatophyta</taxon>
        <taxon>Magnoliopsida</taxon>
        <taxon>eudicotyledons</taxon>
        <taxon>Gunneridae</taxon>
        <taxon>Pentapetalae</taxon>
        <taxon>rosids</taxon>
        <taxon>malvids</taxon>
        <taxon>Brassicales</taxon>
        <taxon>Brassicaceae</taxon>
        <taxon>Brassiceae</taxon>
        <taxon>Brassica</taxon>
    </lineage>
</organism>
<evidence type="ECO:0000313" key="2">
    <source>
        <dbReference type="EnsemblPlants" id="Bo00746s030.1"/>
    </source>
</evidence>
<feature type="region of interest" description="Disordered" evidence="1">
    <location>
        <begin position="25"/>
        <end position="125"/>
    </location>
</feature>
<name>A0A0D2ZQU6_BRAOL</name>
<dbReference type="AlphaFoldDB" id="A0A0D2ZQU6"/>
<accession>A0A0D2ZQU6</accession>
<evidence type="ECO:0000256" key="1">
    <source>
        <dbReference type="SAM" id="MobiDB-lite"/>
    </source>
</evidence>
<dbReference type="HOGENOM" id="CLU_1236570_0_0_1"/>
<feature type="compositionally biased region" description="Polar residues" evidence="1">
    <location>
        <begin position="97"/>
        <end position="110"/>
    </location>
</feature>
<keyword evidence="3" id="KW-1185">Reference proteome</keyword>
<dbReference type="OMA" id="KLETKHT"/>
<sequence>MIGHNQKQLAEALVTCIQHGQTAKLETKHTHKNRDRALFGKRNLQESPLAVEPTHKKTETGSTTYEKRSVAALDLAPETSLSSTRCHRSRKRVPVDKTSTTPSHAPPQQRTRGRSSKLGTKTSLKALREQDRQILRNARPKTLNKQRYTAPSPLEEHRRTLRPCGTFLPRREGGALKTKKKTNLFQQPDLTPDRDYRLLARPKETPHRPHLYASPKLRVEERRI</sequence>
<reference evidence="2" key="2">
    <citation type="submission" date="2015-06" db="UniProtKB">
        <authorList>
            <consortium name="EnsemblPlants"/>
        </authorList>
    </citation>
    <scope>IDENTIFICATION</scope>
</reference>
<dbReference type="EnsemblPlants" id="Bo00746s030.1">
    <property type="protein sequence ID" value="Bo00746s030.1"/>
    <property type="gene ID" value="Bo00746s030"/>
</dbReference>
<dbReference type="Gramene" id="Bo00746s030.1">
    <property type="protein sequence ID" value="Bo00746s030.1"/>
    <property type="gene ID" value="Bo00746s030"/>
</dbReference>
<proteinExistence type="predicted"/>